<proteinExistence type="predicted"/>
<sequence length="103" mass="12097">MIDKYIKPQTTIISDCWSSYQYLEKAGFEHHTNNIEGTWFHLKRSLPRHGTNKSLLAGYFAEFILRKKFGDFNDIINNISELYPASEVDEFDIEGTKPDEYEK</sequence>
<dbReference type="AlphaFoldDB" id="A0A813SH92"/>
<evidence type="ECO:0000313" key="2">
    <source>
        <dbReference type="Proteomes" id="UP000663879"/>
    </source>
</evidence>
<dbReference type="EMBL" id="CAJNOC010000731">
    <property type="protein sequence ID" value="CAF0797011.1"/>
    <property type="molecule type" value="Genomic_DNA"/>
</dbReference>
<name>A0A813SH92_9BILA</name>
<dbReference type="OrthoDB" id="10052789at2759"/>
<keyword evidence="2" id="KW-1185">Reference proteome</keyword>
<evidence type="ECO:0000313" key="1">
    <source>
        <dbReference type="EMBL" id="CAF0797011.1"/>
    </source>
</evidence>
<comment type="caution">
    <text evidence="1">The sequence shown here is derived from an EMBL/GenBank/DDBJ whole genome shotgun (WGS) entry which is preliminary data.</text>
</comment>
<evidence type="ECO:0008006" key="3">
    <source>
        <dbReference type="Google" id="ProtNLM"/>
    </source>
</evidence>
<protein>
    <recommendedName>
        <fullName evidence="3">ISXO2-like transposase domain-containing protein</fullName>
    </recommendedName>
</protein>
<dbReference type="Proteomes" id="UP000663879">
    <property type="component" value="Unassembled WGS sequence"/>
</dbReference>
<accession>A0A813SH92</accession>
<reference evidence="1" key="1">
    <citation type="submission" date="2021-02" db="EMBL/GenBank/DDBJ databases">
        <authorList>
            <person name="Nowell W R."/>
        </authorList>
    </citation>
    <scope>NUCLEOTIDE SEQUENCE</scope>
    <source>
        <strain evidence="1">Ploen Becks lab</strain>
    </source>
</reference>
<gene>
    <name evidence="1" type="ORF">OXX778_LOCUS6266</name>
</gene>
<organism evidence="1 2">
    <name type="scientific">Brachionus calyciflorus</name>
    <dbReference type="NCBI Taxonomy" id="104777"/>
    <lineage>
        <taxon>Eukaryota</taxon>
        <taxon>Metazoa</taxon>
        <taxon>Spiralia</taxon>
        <taxon>Gnathifera</taxon>
        <taxon>Rotifera</taxon>
        <taxon>Eurotatoria</taxon>
        <taxon>Monogononta</taxon>
        <taxon>Pseudotrocha</taxon>
        <taxon>Ploima</taxon>
        <taxon>Brachionidae</taxon>
        <taxon>Brachionus</taxon>
    </lineage>
</organism>